<evidence type="ECO:0000256" key="1">
    <source>
        <dbReference type="SAM" id="MobiDB-lite"/>
    </source>
</evidence>
<feature type="region of interest" description="Disordered" evidence="1">
    <location>
        <begin position="53"/>
        <end position="73"/>
    </location>
</feature>
<reference evidence="3 4" key="1">
    <citation type="submission" date="2024-04" db="EMBL/GenBank/DDBJ databases">
        <title>Luteolibacter sp. isolated from soil.</title>
        <authorList>
            <person name="An J."/>
        </authorList>
    </citation>
    <scope>NUCLEOTIDE SEQUENCE [LARGE SCALE GENOMIC DNA]</scope>
    <source>
        <strain evidence="3 4">Y139</strain>
    </source>
</reference>
<dbReference type="RefSeq" id="WP_341406412.1">
    <property type="nucleotide sequence ID" value="NZ_JBBUKT010000008.1"/>
</dbReference>
<accession>A0ABU9AYA7</accession>
<dbReference type="Proteomes" id="UP001371305">
    <property type="component" value="Unassembled WGS sequence"/>
</dbReference>
<proteinExistence type="predicted"/>
<keyword evidence="4" id="KW-1185">Reference proteome</keyword>
<feature type="transmembrane region" description="Helical" evidence="2">
    <location>
        <begin position="14"/>
        <end position="32"/>
    </location>
</feature>
<evidence type="ECO:0000313" key="4">
    <source>
        <dbReference type="Proteomes" id="UP001371305"/>
    </source>
</evidence>
<comment type="caution">
    <text evidence="3">The sequence shown here is derived from an EMBL/GenBank/DDBJ whole genome shotgun (WGS) entry which is preliminary data.</text>
</comment>
<sequence length="122" mass="13256">MIYNRGFLVSVRSVFAWLMVFGVIAGLCARVLDLDHVHPKGVQTECCGHDHDAGDDDHHSSDCPPGPHSHHTHACCHPAPLAGVELLAQRQVSLDAQWLGVSWASARPPDEPVFALDKPPLI</sequence>
<gene>
    <name evidence="3" type="ORF">WKV53_19235</name>
</gene>
<keyword evidence="2" id="KW-0812">Transmembrane</keyword>
<dbReference type="EMBL" id="JBBUKT010000008">
    <property type="protein sequence ID" value="MEK7952656.1"/>
    <property type="molecule type" value="Genomic_DNA"/>
</dbReference>
<keyword evidence="2" id="KW-1133">Transmembrane helix</keyword>
<evidence type="ECO:0008006" key="5">
    <source>
        <dbReference type="Google" id="ProtNLM"/>
    </source>
</evidence>
<evidence type="ECO:0000256" key="2">
    <source>
        <dbReference type="SAM" id="Phobius"/>
    </source>
</evidence>
<name>A0ABU9AYA7_9BACT</name>
<protein>
    <recommendedName>
        <fullName evidence="5">DUF2946 domain-containing protein</fullName>
    </recommendedName>
</protein>
<keyword evidence="2" id="KW-0472">Membrane</keyword>
<organism evidence="3 4">
    <name type="scientific">Luteolibacter soli</name>
    <dbReference type="NCBI Taxonomy" id="3135280"/>
    <lineage>
        <taxon>Bacteria</taxon>
        <taxon>Pseudomonadati</taxon>
        <taxon>Verrucomicrobiota</taxon>
        <taxon>Verrucomicrobiia</taxon>
        <taxon>Verrucomicrobiales</taxon>
        <taxon>Verrucomicrobiaceae</taxon>
        <taxon>Luteolibacter</taxon>
    </lineage>
</organism>
<evidence type="ECO:0000313" key="3">
    <source>
        <dbReference type="EMBL" id="MEK7952656.1"/>
    </source>
</evidence>